<dbReference type="GO" id="GO:0005829">
    <property type="term" value="C:cytosol"/>
    <property type="evidence" value="ECO:0007669"/>
    <property type="project" value="TreeGrafter"/>
</dbReference>
<feature type="region of interest" description="Disordered" evidence="1">
    <location>
        <begin position="1"/>
        <end position="62"/>
    </location>
</feature>
<dbReference type="EMBL" id="MCFL01000018">
    <property type="protein sequence ID" value="ORZ36280.1"/>
    <property type="molecule type" value="Genomic_DNA"/>
</dbReference>
<dbReference type="PANTHER" id="PTHR39329:SF1">
    <property type="entry name" value="ETHANOLAMINE AMMONIA-LYASE LARGE SUBUNIT"/>
    <property type="match status" value="1"/>
</dbReference>
<dbReference type="Proteomes" id="UP000193411">
    <property type="component" value="Unassembled WGS sequence"/>
</dbReference>
<feature type="compositionally biased region" description="Basic and acidic residues" evidence="1">
    <location>
        <begin position="118"/>
        <end position="131"/>
    </location>
</feature>
<dbReference type="InterPro" id="IPR009246">
    <property type="entry name" value="EutC"/>
</dbReference>
<dbReference type="OrthoDB" id="5551491at2759"/>
<accession>A0A1Y2HNY6</accession>
<dbReference type="InterPro" id="IPR013785">
    <property type="entry name" value="Aldolase_TIM"/>
</dbReference>
<gene>
    <name evidence="2" type="ORF">BCR44DRAFT_1512760</name>
</gene>
<feature type="region of interest" description="Disordered" evidence="1">
    <location>
        <begin position="109"/>
        <end position="131"/>
    </location>
</feature>
<dbReference type="InterPro" id="IPR042251">
    <property type="entry name" value="EutC_C"/>
</dbReference>
<proteinExistence type="predicted"/>
<dbReference type="PANTHER" id="PTHR39329">
    <property type="entry name" value="ETHANOLAMINE AMMONIA-LYASE HEAVY CHAIN"/>
    <property type="match status" value="1"/>
</dbReference>
<feature type="compositionally biased region" description="Basic and acidic residues" evidence="1">
    <location>
        <begin position="815"/>
        <end position="827"/>
    </location>
</feature>
<keyword evidence="2" id="KW-0456">Lyase</keyword>
<feature type="compositionally biased region" description="Low complexity" evidence="1">
    <location>
        <begin position="7"/>
        <end position="23"/>
    </location>
</feature>
<dbReference type="InterPro" id="IPR044939">
    <property type="entry name" value="EutB_dom_2_sf"/>
</dbReference>
<reference evidence="2 3" key="1">
    <citation type="submission" date="2016-07" db="EMBL/GenBank/DDBJ databases">
        <title>Pervasive Adenine N6-methylation of Active Genes in Fungi.</title>
        <authorList>
            <consortium name="DOE Joint Genome Institute"/>
            <person name="Mondo S.J."/>
            <person name="Dannebaum R.O."/>
            <person name="Kuo R.C."/>
            <person name="Labutti K."/>
            <person name="Haridas S."/>
            <person name="Kuo A."/>
            <person name="Salamov A."/>
            <person name="Ahrendt S.R."/>
            <person name="Lipzen A."/>
            <person name="Sullivan W."/>
            <person name="Andreopoulos W.B."/>
            <person name="Clum A."/>
            <person name="Lindquist E."/>
            <person name="Daum C."/>
            <person name="Ramamoorthy G.K."/>
            <person name="Gryganskyi A."/>
            <person name="Culley D."/>
            <person name="Magnuson J.K."/>
            <person name="James T.Y."/>
            <person name="O'Malley M.A."/>
            <person name="Stajich J.E."/>
            <person name="Spatafora J.W."/>
            <person name="Visel A."/>
            <person name="Grigoriev I.V."/>
        </authorList>
    </citation>
    <scope>NUCLEOTIDE SEQUENCE [LARGE SCALE GENOMIC DNA]</scope>
    <source>
        <strain evidence="2 3">PL171</strain>
    </source>
</reference>
<keyword evidence="3" id="KW-1185">Reference proteome</keyword>
<dbReference type="Pfam" id="PF05985">
    <property type="entry name" value="EutC"/>
    <property type="match status" value="1"/>
</dbReference>
<feature type="region of interest" description="Disordered" evidence="1">
    <location>
        <begin position="802"/>
        <end position="827"/>
    </location>
</feature>
<sequence>MSPPPAISSAAATTATSSSVVVVPQDPQTTPIPRPQHPFDPSADDDPHSVPTRPLHSTEAPEDLRLLYGQANEFKEGDEALGVSAPTPAHRLAARLQLSTFRLGDISPARFDAPADSDPSRHSSNREPNEARIREIMPGLRSEVIAGVVKLMSNEELIKVASKIWNPVAKGRSLGTRGVFASRIQPNSATDDPEEVLMSILEGLSYGCGDAIFGINIVASDLPNVATLESILLDVIQTFKLESATRHCVLAHIEEQMAVHANRHLPLPPLLLFHTGAQTAHTVLSSTPGSSLVRVAFQSIGGTTAVNRVFGVTVDSLLAHARSIPVSSTTGLYFETGQGSAVTNNAAHGIDMVTCESRAHGLARALRRATGHWCIVNTVAGFIGPEVFKTRAQLVRACLEDVTMGKLHGLTFGLDICSTYHMGCTLDDMQQVQDEVLRAGPGFYMSVAGRNDPMLSYITTGFRDHPRLRETFGVRGTDEMRGFFADELGVMDAEGRMTSRAGDTEWVYVQYRKRKGDQRSEDELRAEARTILAKLQARGMDLGYGHDGAFGPPAEVKERLQAIYEDAKRAVRLELDVDRVHRSMRAQSAREPEVIALETTAHSRDEYLAKPTTGESLAPHSLAALRDVSRRGAVPSTQGLSRPPPARAVIILGDGLNADAVHESGADLVAAIQSACAQQDIDVHPTTLLVRNARVRVGYQIGHELFAQRATDDNVVLSPDQLGIVFLIVGERPGNGNNTMSVYQVAAGADKWASGRVDHCDARVVSGISNRALRPLEAAQECLKFVEEALVMAAVEKGKTGGGSVGGIEVPTSRVGDETKDQRSNAV</sequence>
<dbReference type="Gene3D" id="3.40.50.11240">
    <property type="entry name" value="Ethanolamine ammonia-lyase light chain (EutC)"/>
    <property type="match status" value="1"/>
</dbReference>
<dbReference type="GO" id="GO:0009350">
    <property type="term" value="C:ethanolamine ammonia-lyase complex"/>
    <property type="evidence" value="ECO:0007669"/>
    <property type="project" value="TreeGrafter"/>
</dbReference>
<evidence type="ECO:0000256" key="1">
    <source>
        <dbReference type="SAM" id="MobiDB-lite"/>
    </source>
</evidence>
<protein>
    <submittedName>
        <fullName evidence="2">Ethanolamine ammonia lyase large subunit-domain-containing protein</fullName>
    </submittedName>
</protein>
<dbReference type="Pfam" id="PF06751">
    <property type="entry name" value="EutB"/>
    <property type="match status" value="2"/>
</dbReference>
<evidence type="ECO:0000313" key="3">
    <source>
        <dbReference type="Proteomes" id="UP000193411"/>
    </source>
</evidence>
<dbReference type="Gene3D" id="3.20.20.70">
    <property type="entry name" value="Aldolase class I"/>
    <property type="match status" value="2"/>
</dbReference>
<dbReference type="GO" id="GO:0008851">
    <property type="term" value="F:ethanolamine ammonia-lyase activity"/>
    <property type="evidence" value="ECO:0007669"/>
    <property type="project" value="InterPro"/>
</dbReference>
<evidence type="ECO:0000313" key="2">
    <source>
        <dbReference type="EMBL" id="ORZ36280.1"/>
    </source>
</evidence>
<organism evidence="2 3">
    <name type="scientific">Catenaria anguillulae PL171</name>
    <dbReference type="NCBI Taxonomy" id="765915"/>
    <lineage>
        <taxon>Eukaryota</taxon>
        <taxon>Fungi</taxon>
        <taxon>Fungi incertae sedis</taxon>
        <taxon>Blastocladiomycota</taxon>
        <taxon>Blastocladiomycetes</taxon>
        <taxon>Blastocladiales</taxon>
        <taxon>Catenariaceae</taxon>
        <taxon>Catenaria</taxon>
    </lineage>
</organism>
<dbReference type="AlphaFoldDB" id="A0A1Y2HNY6"/>
<comment type="caution">
    <text evidence="2">The sequence shown here is derived from an EMBL/GenBank/DDBJ whole genome shotgun (WGS) entry which is preliminary data.</text>
</comment>
<dbReference type="GO" id="GO:0046336">
    <property type="term" value="P:ethanolamine catabolic process"/>
    <property type="evidence" value="ECO:0007669"/>
    <property type="project" value="TreeGrafter"/>
</dbReference>
<dbReference type="GO" id="GO:0006520">
    <property type="term" value="P:amino acid metabolic process"/>
    <property type="evidence" value="ECO:0007669"/>
    <property type="project" value="InterPro"/>
</dbReference>
<dbReference type="Gene3D" id="1.10.220.70">
    <property type="entry name" value="lyase"/>
    <property type="match status" value="1"/>
</dbReference>
<dbReference type="InterPro" id="IPR010628">
    <property type="entry name" value="EutB"/>
</dbReference>
<name>A0A1Y2HNY6_9FUNG</name>